<dbReference type="Proteomes" id="UP000887565">
    <property type="component" value="Unplaced"/>
</dbReference>
<evidence type="ECO:0000313" key="2">
    <source>
        <dbReference type="WBParaSite" id="nRc.2.0.1.t04396-RA"/>
    </source>
</evidence>
<dbReference type="PANTHER" id="PTHR13447">
    <property type="entry name" value="MITOCHONDRIAL 28S RIBOSOMAL PROTEIN S28"/>
    <property type="match status" value="1"/>
</dbReference>
<organism evidence="1 2">
    <name type="scientific">Romanomermis culicivorax</name>
    <name type="common">Nematode worm</name>
    <dbReference type="NCBI Taxonomy" id="13658"/>
    <lineage>
        <taxon>Eukaryota</taxon>
        <taxon>Metazoa</taxon>
        <taxon>Ecdysozoa</taxon>
        <taxon>Nematoda</taxon>
        <taxon>Enoplea</taxon>
        <taxon>Dorylaimia</taxon>
        <taxon>Mermithida</taxon>
        <taxon>Mermithoidea</taxon>
        <taxon>Mermithidae</taxon>
        <taxon>Romanomermis</taxon>
    </lineage>
</organism>
<name>A0A915HS92_ROMCU</name>
<accession>A0A915HS92</accession>
<dbReference type="PANTHER" id="PTHR13447:SF2">
    <property type="entry name" value="SMALL RIBOSOMAL SUBUNIT PROTEIN BS1M"/>
    <property type="match status" value="1"/>
</dbReference>
<dbReference type="InterPro" id="IPR019375">
    <property type="entry name" value="Ribosomal_bS1m"/>
</dbReference>
<keyword evidence="1" id="KW-1185">Reference proteome</keyword>
<protein>
    <submittedName>
        <fullName evidence="2">Uncharacterized protein</fullName>
    </submittedName>
</protein>
<dbReference type="AlphaFoldDB" id="A0A915HS92"/>
<dbReference type="GO" id="GO:0005763">
    <property type="term" value="C:mitochondrial small ribosomal subunit"/>
    <property type="evidence" value="ECO:0007669"/>
    <property type="project" value="TreeGrafter"/>
</dbReference>
<proteinExistence type="predicted"/>
<dbReference type="Gene3D" id="1.25.40.710">
    <property type="match status" value="1"/>
</dbReference>
<sequence>SFGILEPEKFSSALRRNERGITGYDSNKEKIIEVAGHIIDKIDQKRILEYFGSKENISCDAEKIKKDMTRKRSHLVDALLAKGLAIADLVLEKSDSDTIPSSLLKLISSENVGNANIDRLDENRSKLAFIRGTSDDEDADTFEKRANSSCSGIQSASKDCIESSISSVPKQSDLSKTDEKELLATLGAKTTPDFADSNGLSSLEEPTVPIDSSTNYPCGNDSARIYTTEDLNKTFVDLAKFCDMNDPKVFMFCVKCAIAHQHYGRALKYLKNGLSDKSTKERYILFIEMNLLNPKIVNAVSRRFTPFVSRRNCASSLPDKVEEDKTLDDDYDVNGQLIQKKAELTSSDTRTETVTHATERSLKPKSSSLNLMSLLEKGAVAETSPWYNNSSSVKLTSLLDKSAYENLDDNAPFEDFLRHSKFVQLGDPLGRIVVGKIAHVHKDNLYIDFGGKFNCVCKKPLFNPE</sequence>
<dbReference type="InterPro" id="IPR046939">
    <property type="entry name" value="TPPII_C_sf"/>
</dbReference>
<evidence type="ECO:0000313" key="1">
    <source>
        <dbReference type="Proteomes" id="UP000887565"/>
    </source>
</evidence>
<dbReference type="Pfam" id="PF10246">
    <property type="entry name" value="MRP-S35"/>
    <property type="match status" value="1"/>
</dbReference>
<dbReference type="WBParaSite" id="nRc.2.0.1.t04396-RA">
    <property type="protein sequence ID" value="nRc.2.0.1.t04396-RA"/>
    <property type="gene ID" value="nRc.2.0.1.g04396"/>
</dbReference>
<reference evidence="2" key="1">
    <citation type="submission" date="2022-11" db="UniProtKB">
        <authorList>
            <consortium name="WormBaseParasite"/>
        </authorList>
    </citation>
    <scope>IDENTIFICATION</scope>
</reference>